<dbReference type="GO" id="GO:0005634">
    <property type="term" value="C:nucleus"/>
    <property type="evidence" value="ECO:0007669"/>
    <property type="project" value="UniProtKB-SubCell"/>
</dbReference>
<feature type="region of interest" description="Disordered" evidence="11">
    <location>
        <begin position="140"/>
        <end position="217"/>
    </location>
</feature>
<dbReference type="SUPFAM" id="SSF158553">
    <property type="entry name" value="TAFH domain-like"/>
    <property type="match status" value="1"/>
</dbReference>
<feature type="chain" id="PRO_5042810351" description="Protein CBFA2T3" evidence="12">
    <location>
        <begin position="17"/>
        <end position="677"/>
    </location>
</feature>
<keyword evidence="12" id="KW-0732">Signal</keyword>
<dbReference type="PANTHER" id="PTHR10379:SF14">
    <property type="entry name" value="NERVY, ISOFORM D"/>
    <property type="match status" value="1"/>
</dbReference>
<organism evidence="15 16">
    <name type="scientific">Pyrocoelia pectoralis</name>
    <dbReference type="NCBI Taxonomy" id="417401"/>
    <lineage>
        <taxon>Eukaryota</taxon>
        <taxon>Metazoa</taxon>
        <taxon>Ecdysozoa</taxon>
        <taxon>Arthropoda</taxon>
        <taxon>Hexapoda</taxon>
        <taxon>Insecta</taxon>
        <taxon>Pterygota</taxon>
        <taxon>Neoptera</taxon>
        <taxon>Endopterygota</taxon>
        <taxon>Coleoptera</taxon>
        <taxon>Polyphaga</taxon>
        <taxon>Elateriformia</taxon>
        <taxon>Elateroidea</taxon>
        <taxon>Lampyridae</taxon>
        <taxon>Lampyrinae</taxon>
        <taxon>Pyrocoelia</taxon>
    </lineage>
</organism>
<evidence type="ECO:0000256" key="7">
    <source>
        <dbReference type="ARBA" id="ARBA00023163"/>
    </source>
</evidence>
<dbReference type="Pfam" id="PF01753">
    <property type="entry name" value="zf-MYND"/>
    <property type="match status" value="1"/>
</dbReference>
<dbReference type="Proteomes" id="UP001329430">
    <property type="component" value="Chromosome 2"/>
</dbReference>
<evidence type="ECO:0000313" key="15">
    <source>
        <dbReference type="EMBL" id="KAK5647265.1"/>
    </source>
</evidence>
<evidence type="ECO:0000256" key="11">
    <source>
        <dbReference type="SAM" id="MobiDB-lite"/>
    </source>
</evidence>
<keyword evidence="3" id="KW-0479">Metal-binding</keyword>
<evidence type="ECO:0000256" key="10">
    <source>
        <dbReference type="SAM" id="Coils"/>
    </source>
</evidence>
<evidence type="ECO:0000256" key="8">
    <source>
        <dbReference type="ARBA" id="ARBA00023242"/>
    </source>
</evidence>
<dbReference type="SMART" id="SM00549">
    <property type="entry name" value="TAFH"/>
    <property type="match status" value="1"/>
</dbReference>
<evidence type="ECO:0000313" key="16">
    <source>
        <dbReference type="Proteomes" id="UP001329430"/>
    </source>
</evidence>
<keyword evidence="8" id="KW-0539">Nucleus</keyword>
<feature type="region of interest" description="Disordered" evidence="11">
    <location>
        <begin position="652"/>
        <end position="677"/>
    </location>
</feature>
<dbReference type="SUPFAM" id="SSF47565">
    <property type="entry name" value="Insect pheromone/odorant-binding proteins"/>
    <property type="match status" value="1"/>
</dbReference>
<dbReference type="GO" id="GO:0006351">
    <property type="term" value="P:DNA-templated transcription"/>
    <property type="evidence" value="ECO:0007669"/>
    <property type="project" value="InterPro"/>
</dbReference>
<keyword evidence="5" id="KW-0862">Zinc</keyword>
<dbReference type="InterPro" id="IPR002893">
    <property type="entry name" value="Znf_MYND"/>
</dbReference>
<dbReference type="PRINTS" id="PR01875">
    <property type="entry name" value="ETOFAMILY"/>
</dbReference>
<evidence type="ECO:0000259" key="13">
    <source>
        <dbReference type="PROSITE" id="PS50865"/>
    </source>
</evidence>
<feature type="region of interest" description="Disordered" evidence="11">
    <location>
        <begin position="578"/>
        <end position="610"/>
    </location>
</feature>
<dbReference type="PANTHER" id="PTHR10379">
    <property type="entry name" value="MTG8 ETO EIGHT TWENTY ONE PROTEIN"/>
    <property type="match status" value="1"/>
</dbReference>
<keyword evidence="2" id="KW-0678">Repressor</keyword>
<feature type="compositionally biased region" description="Polar residues" evidence="11">
    <location>
        <begin position="584"/>
        <end position="593"/>
    </location>
</feature>
<dbReference type="Gene3D" id="6.10.140.2220">
    <property type="match status" value="1"/>
</dbReference>
<dbReference type="InterPro" id="IPR006170">
    <property type="entry name" value="PBP/GOBP"/>
</dbReference>
<evidence type="ECO:0000256" key="5">
    <source>
        <dbReference type="ARBA" id="ARBA00022833"/>
    </source>
</evidence>
<dbReference type="PROSITE" id="PS51119">
    <property type="entry name" value="TAFH"/>
    <property type="match status" value="1"/>
</dbReference>
<feature type="compositionally biased region" description="Polar residues" evidence="11">
    <location>
        <begin position="199"/>
        <end position="214"/>
    </location>
</feature>
<feature type="signal peptide" evidence="12">
    <location>
        <begin position="1"/>
        <end position="16"/>
    </location>
</feature>
<evidence type="ECO:0000256" key="3">
    <source>
        <dbReference type="ARBA" id="ARBA00022723"/>
    </source>
</evidence>
<dbReference type="InterPro" id="IPR037249">
    <property type="entry name" value="TAFH/NHR1_dom_sf"/>
</dbReference>
<reference evidence="15 16" key="1">
    <citation type="journal article" date="2024" name="Insects">
        <title>An Improved Chromosome-Level Genome Assembly of the Firefly Pyrocoelia pectoralis.</title>
        <authorList>
            <person name="Fu X."/>
            <person name="Meyer-Rochow V.B."/>
            <person name="Ballantyne L."/>
            <person name="Zhu X."/>
        </authorList>
    </citation>
    <scope>NUCLEOTIDE SEQUENCE [LARGE SCALE GENOMIC DNA]</scope>
    <source>
        <strain evidence="15">XCY_ONT2</strain>
    </source>
</reference>
<evidence type="ECO:0000256" key="4">
    <source>
        <dbReference type="ARBA" id="ARBA00022771"/>
    </source>
</evidence>
<dbReference type="GO" id="GO:0008270">
    <property type="term" value="F:zinc ion binding"/>
    <property type="evidence" value="ECO:0007669"/>
    <property type="project" value="UniProtKB-KW"/>
</dbReference>
<dbReference type="InterPro" id="IPR036728">
    <property type="entry name" value="PBP_GOBP_sf"/>
</dbReference>
<dbReference type="Gene3D" id="1.10.238.20">
    <property type="entry name" value="Pheromone/general odorant binding protein domain"/>
    <property type="match status" value="1"/>
</dbReference>
<dbReference type="AlphaFoldDB" id="A0AAN7VFE6"/>
<keyword evidence="6" id="KW-0805">Transcription regulation</keyword>
<dbReference type="Gene3D" id="1.20.120.1110">
    <property type="entry name" value="TAFH/NHR1 domain"/>
    <property type="match status" value="1"/>
</dbReference>
<dbReference type="GO" id="GO:0005549">
    <property type="term" value="F:odorant binding"/>
    <property type="evidence" value="ECO:0007669"/>
    <property type="project" value="InterPro"/>
</dbReference>
<keyword evidence="7" id="KW-0804">Transcription</keyword>
<feature type="domain" description="MYND-type" evidence="13">
    <location>
        <begin position="611"/>
        <end position="647"/>
    </location>
</feature>
<protein>
    <recommendedName>
        <fullName evidence="17">Protein CBFA2T3</fullName>
    </recommendedName>
</protein>
<feature type="compositionally biased region" description="Low complexity" evidence="11">
    <location>
        <begin position="185"/>
        <end position="194"/>
    </location>
</feature>
<feature type="compositionally biased region" description="Basic and acidic residues" evidence="11">
    <location>
        <begin position="167"/>
        <end position="176"/>
    </location>
</feature>
<gene>
    <name evidence="15" type="ORF">RI129_002157</name>
</gene>
<dbReference type="PROSITE" id="PS50865">
    <property type="entry name" value="ZF_MYND_2"/>
    <property type="match status" value="1"/>
</dbReference>
<dbReference type="Pfam" id="PF01395">
    <property type="entry name" value="PBP_GOBP"/>
    <property type="match status" value="1"/>
</dbReference>
<dbReference type="SUPFAM" id="SSF144232">
    <property type="entry name" value="HIT/MYND zinc finger-like"/>
    <property type="match status" value="1"/>
</dbReference>
<keyword evidence="16" id="KW-1185">Reference proteome</keyword>
<feature type="compositionally biased region" description="Low complexity" evidence="11">
    <location>
        <begin position="594"/>
        <end position="610"/>
    </location>
</feature>
<dbReference type="InterPro" id="IPR003894">
    <property type="entry name" value="TAFH_NHR1"/>
</dbReference>
<dbReference type="CDD" id="cd23992">
    <property type="entry name" value="PBP_GOBP"/>
    <property type="match status" value="1"/>
</dbReference>
<dbReference type="InterPro" id="IPR013289">
    <property type="entry name" value="CBFA2T1/2/3"/>
</dbReference>
<dbReference type="GO" id="GO:0003714">
    <property type="term" value="F:transcription corepressor activity"/>
    <property type="evidence" value="ECO:0007669"/>
    <property type="project" value="InterPro"/>
</dbReference>
<name>A0AAN7VFE6_9COLE</name>
<sequence>MNLLLLIVIGVVVVIAEKIPGETLDEWEQIISGYKNKCLEKSGVDPALPHDMETHLNFVDDEALKCYYSCIYQHSEVFDANGQFSAEKFSQKFPMCSLEMSSKCASPTLHLEEWLPCNCRKRSRNIINLMKKIMEPKVIKEEGTEKESTNYIDAPPAAPRTRSAKGSTKDRCKTPDSPEGARINQPVSPSQSSPPRQPTNGGSSPINNGSTDSITPPLGSAALTVSLDAYQAHQYNSYGGAATCITRSLLKVKRFLNTLVQFGSDINSDVGDRVRSLVLNLVSANLSVEEFHHSLQEVTNFPLRPFVLPFLRAHLPLLQREIHALARTNKQSSLQYVRTHEHVVLDSTHSPTEPSEIFLPNDTQLTSGIKRRSSDSIYENGLNGQSHQDSQDFLPVKRQLTSQNAFMFAHQSLFLPNMNSSVSNSHVFDYPQHGHLYTNQHRTDDVLNNESRSSNRGDEEWKNIHVMLNCILSMVEKTKRALSILQQRNNQEITNEWLRKQDVGADLKKAANEIMIQAVRQTEDRVAEVRRRAEEAVNDVKRQAVVELQKAVAAAETKATELVASERAKMEKLLLETRKHTEESQPSSEPVENSTSPPQTTPSASSQQSSCWNCGRKAHETCSGCNVARYCGPFCQHKDWETHHQICSKEKTRPIRSATPSTTAHINPAADQAKFKK</sequence>
<dbReference type="InterPro" id="IPR014896">
    <property type="entry name" value="NHR2"/>
</dbReference>
<keyword evidence="4 9" id="KW-0863">Zinc-finger</keyword>
<evidence type="ECO:0000256" key="1">
    <source>
        <dbReference type="ARBA" id="ARBA00004123"/>
    </source>
</evidence>
<dbReference type="Gene3D" id="6.10.250.230">
    <property type="match status" value="1"/>
</dbReference>
<feature type="coiled-coil region" evidence="10">
    <location>
        <begin position="512"/>
        <end position="539"/>
    </location>
</feature>
<evidence type="ECO:0008006" key="17">
    <source>
        <dbReference type="Google" id="ProtNLM"/>
    </source>
</evidence>
<evidence type="ECO:0000256" key="12">
    <source>
        <dbReference type="SAM" id="SignalP"/>
    </source>
</evidence>
<accession>A0AAN7VFE6</accession>
<evidence type="ECO:0000256" key="2">
    <source>
        <dbReference type="ARBA" id="ARBA00022491"/>
    </source>
</evidence>
<dbReference type="Pfam" id="PF08788">
    <property type="entry name" value="NHR2"/>
    <property type="match status" value="1"/>
</dbReference>
<dbReference type="EMBL" id="JAVRBK010000002">
    <property type="protein sequence ID" value="KAK5647265.1"/>
    <property type="molecule type" value="Genomic_DNA"/>
</dbReference>
<dbReference type="PROSITE" id="PS01360">
    <property type="entry name" value="ZF_MYND_1"/>
    <property type="match status" value="1"/>
</dbReference>
<feature type="domain" description="TAFH" evidence="14">
    <location>
        <begin position="246"/>
        <end position="341"/>
    </location>
</feature>
<comment type="subcellular location">
    <subcellularLocation>
        <location evidence="1">Nucleus</location>
    </subcellularLocation>
</comment>
<dbReference type="Pfam" id="PF07531">
    <property type="entry name" value="TAFH"/>
    <property type="match status" value="1"/>
</dbReference>
<comment type="caution">
    <text evidence="15">The sequence shown here is derived from an EMBL/GenBank/DDBJ whole genome shotgun (WGS) entry which is preliminary data.</text>
</comment>
<evidence type="ECO:0000256" key="9">
    <source>
        <dbReference type="PROSITE-ProRule" id="PRU00134"/>
    </source>
</evidence>
<dbReference type="FunFam" id="1.20.120.1110:FF:000001">
    <property type="entry name" value="RUNX1 translocation partner 1"/>
    <property type="match status" value="1"/>
</dbReference>
<keyword evidence="10" id="KW-0175">Coiled coil</keyword>
<evidence type="ECO:0000256" key="6">
    <source>
        <dbReference type="ARBA" id="ARBA00023015"/>
    </source>
</evidence>
<proteinExistence type="predicted"/>
<evidence type="ECO:0000259" key="14">
    <source>
        <dbReference type="PROSITE" id="PS51119"/>
    </source>
</evidence>